<reference evidence="2 3" key="1">
    <citation type="submission" date="2021-07" db="EMBL/GenBank/DDBJ databases">
        <title>The Aristolochia fimbriata genome: insights into angiosperm evolution, floral development and chemical biosynthesis.</title>
        <authorList>
            <person name="Jiao Y."/>
        </authorList>
    </citation>
    <scope>NUCLEOTIDE SEQUENCE [LARGE SCALE GENOMIC DNA]</scope>
    <source>
        <strain evidence="2">IBCAS-2021</strain>
        <tissue evidence="2">Leaf</tissue>
    </source>
</reference>
<accession>A0AAV7EQ17</accession>
<gene>
    <name evidence="2" type="ORF">H6P81_010659</name>
</gene>
<name>A0AAV7EQ17_ARIFI</name>
<evidence type="ECO:0000313" key="2">
    <source>
        <dbReference type="EMBL" id="KAG9450694.1"/>
    </source>
</evidence>
<protein>
    <recommendedName>
        <fullName evidence="4">Reverse transcriptase</fullName>
    </recommendedName>
</protein>
<proteinExistence type="predicted"/>
<dbReference type="PANTHER" id="PTHR33223:SF11">
    <property type="entry name" value="ELEMENT PROTEIN, PUTATIVE-RELATED"/>
    <property type="match status" value="1"/>
</dbReference>
<organism evidence="2 3">
    <name type="scientific">Aristolochia fimbriata</name>
    <name type="common">White veined hardy Dutchman's pipe vine</name>
    <dbReference type="NCBI Taxonomy" id="158543"/>
    <lineage>
        <taxon>Eukaryota</taxon>
        <taxon>Viridiplantae</taxon>
        <taxon>Streptophyta</taxon>
        <taxon>Embryophyta</taxon>
        <taxon>Tracheophyta</taxon>
        <taxon>Spermatophyta</taxon>
        <taxon>Magnoliopsida</taxon>
        <taxon>Magnoliidae</taxon>
        <taxon>Piperales</taxon>
        <taxon>Aristolochiaceae</taxon>
        <taxon>Aristolochia</taxon>
    </lineage>
</organism>
<keyword evidence="3" id="KW-1185">Reference proteome</keyword>
<feature type="compositionally biased region" description="Basic and acidic residues" evidence="1">
    <location>
        <begin position="32"/>
        <end position="43"/>
    </location>
</feature>
<dbReference type="Proteomes" id="UP000825729">
    <property type="component" value="Unassembled WGS sequence"/>
</dbReference>
<dbReference type="PANTHER" id="PTHR33223">
    <property type="entry name" value="CCHC-TYPE DOMAIN-CONTAINING PROTEIN"/>
    <property type="match status" value="1"/>
</dbReference>
<feature type="region of interest" description="Disordered" evidence="1">
    <location>
        <begin position="1"/>
        <end position="60"/>
    </location>
</feature>
<dbReference type="EMBL" id="JAINDJ010000004">
    <property type="protein sequence ID" value="KAG9450694.1"/>
    <property type="molecule type" value="Genomic_DNA"/>
</dbReference>
<evidence type="ECO:0000256" key="1">
    <source>
        <dbReference type="SAM" id="MobiDB-lite"/>
    </source>
</evidence>
<dbReference type="AlphaFoldDB" id="A0AAV7EQ17"/>
<evidence type="ECO:0008006" key="4">
    <source>
        <dbReference type="Google" id="ProtNLM"/>
    </source>
</evidence>
<evidence type="ECO:0000313" key="3">
    <source>
        <dbReference type="Proteomes" id="UP000825729"/>
    </source>
</evidence>
<comment type="caution">
    <text evidence="2">The sequence shown here is derived from an EMBL/GenBank/DDBJ whole genome shotgun (WGS) entry which is preliminary data.</text>
</comment>
<sequence length="168" mass="19602">MGPRQSTEDPVLYSRRFTTKSRVDTPQEIDPEPERALRQRLKENQNQSTPKEQEDMENLEGTLEEQRLKRTIEDYVTQSPNTNKTSIITPTVQANNFDFKPQLLVMLQTHYLFNGLTNEDPNDHLERFLDLCATFKYNGVSDDAARLRLFKFTLAGRAKTWLDELRHG</sequence>